<dbReference type="EMBL" id="MN739140">
    <property type="protein sequence ID" value="QHS90464.1"/>
    <property type="molecule type" value="Genomic_DNA"/>
</dbReference>
<reference evidence="2" key="1">
    <citation type="journal article" date="2020" name="Nature">
        <title>Giant virus diversity and host interactions through global metagenomics.</title>
        <authorList>
            <person name="Schulz F."/>
            <person name="Roux S."/>
            <person name="Paez-Espino D."/>
            <person name="Jungbluth S."/>
            <person name="Walsh D.A."/>
            <person name="Denef V.J."/>
            <person name="McMahon K.D."/>
            <person name="Konstantinidis K.T."/>
            <person name="Eloe-Fadrosh E.A."/>
            <person name="Kyrpides N.C."/>
            <person name="Woyke T."/>
        </authorList>
    </citation>
    <scope>NUCLEOTIDE SEQUENCE</scope>
    <source>
        <strain evidence="2">GVMAG-M-3300010354-11</strain>
    </source>
</reference>
<proteinExistence type="predicted"/>
<feature type="transmembrane region" description="Helical" evidence="1">
    <location>
        <begin position="60"/>
        <end position="86"/>
    </location>
</feature>
<evidence type="ECO:0008006" key="3">
    <source>
        <dbReference type="Google" id="ProtNLM"/>
    </source>
</evidence>
<feature type="transmembrane region" description="Helical" evidence="1">
    <location>
        <begin position="107"/>
        <end position="127"/>
    </location>
</feature>
<feature type="transmembrane region" description="Helical" evidence="1">
    <location>
        <begin position="6"/>
        <end position="22"/>
    </location>
</feature>
<name>A0A6C0BFD7_9ZZZZ</name>
<keyword evidence="1" id="KW-0472">Membrane</keyword>
<evidence type="ECO:0000256" key="1">
    <source>
        <dbReference type="SAM" id="Phobius"/>
    </source>
</evidence>
<dbReference type="AlphaFoldDB" id="A0A6C0BFD7"/>
<keyword evidence="1" id="KW-1133">Transmembrane helix</keyword>
<keyword evidence="1" id="KW-0812">Transmembrane</keyword>
<protein>
    <recommendedName>
        <fullName evidence="3">MARVEL domain-containing protein</fullName>
    </recommendedName>
</protein>
<accession>A0A6C0BFD7</accession>
<feature type="transmembrane region" description="Helical" evidence="1">
    <location>
        <begin position="34"/>
        <end position="54"/>
    </location>
</feature>
<organism evidence="2">
    <name type="scientific">viral metagenome</name>
    <dbReference type="NCBI Taxonomy" id="1070528"/>
    <lineage>
        <taxon>unclassified sequences</taxon>
        <taxon>metagenomes</taxon>
        <taxon>organismal metagenomes</taxon>
    </lineage>
</organism>
<sequence length="152" mass="17652">MLWQILNIFFVVWIYIYLARLKEIECECAITPNYYFLVFYIIVTMIIIVFGIMVKDVAEYANVLMVLSLVYFCITIMFIFITFKYVSDIEAKRCKCAGDFGPDMVQIFAWLRILAFVLAFVSLITVLSGHNKIATIKYKTPGKRASAFKKMT</sequence>
<evidence type="ECO:0000313" key="2">
    <source>
        <dbReference type="EMBL" id="QHS90464.1"/>
    </source>
</evidence>